<reference evidence="1" key="1">
    <citation type="submission" date="2017-02" db="UniProtKB">
        <authorList>
            <consortium name="WormBaseParasite"/>
        </authorList>
    </citation>
    <scope>IDENTIFICATION</scope>
</reference>
<dbReference type="AlphaFoldDB" id="A0A0R3R7J5"/>
<evidence type="ECO:0000313" key="1">
    <source>
        <dbReference type="WBParaSite" id="BTMF_0001599701-mRNA-1"/>
    </source>
</evidence>
<organism evidence="1">
    <name type="scientific">Brugia timori</name>
    <dbReference type="NCBI Taxonomy" id="42155"/>
    <lineage>
        <taxon>Eukaryota</taxon>
        <taxon>Metazoa</taxon>
        <taxon>Ecdysozoa</taxon>
        <taxon>Nematoda</taxon>
        <taxon>Chromadorea</taxon>
        <taxon>Rhabditida</taxon>
        <taxon>Spirurina</taxon>
        <taxon>Spiruromorpha</taxon>
        <taxon>Filarioidea</taxon>
        <taxon>Onchocercidae</taxon>
        <taxon>Brugia</taxon>
    </lineage>
</organism>
<dbReference type="WBParaSite" id="BTMF_0001599701-mRNA-1">
    <property type="protein sequence ID" value="BTMF_0001599701-mRNA-1"/>
    <property type="gene ID" value="BTMF_0001599701"/>
</dbReference>
<accession>A0A0R3R7J5</accession>
<sequence length="35" mass="4114">LSETKLFSLIICNRITRGFLSYYTKNMNKERSTGK</sequence>
<protein>
    <submittedName>
        <fullName evidence="1">Glycosyltransferase family 2 protein</fullName>
    </submittedName>
</protein>
<proteinExistence type="predicted"/>
<name>A0A0R3R7J5_9BILA</name>